<dbReference type="RefSeq" id="WP_160587905.1">
    <property type="nucleotide sequence ID" value="NZ_BMHN01000001.1"/>
</dbReference>
<protein>
    <submittedName>
        <fullName evidence="3">Uncharacterized protein</fullName>
    </submittedName>
</protein>
<feature type="compositionally biased region" description="Low complexity" evidence="1">
    <location>
        <begin position="58"/>
        <end position="70"/>
    </location>
</feature>
<feature type="region of interest" description="Disordered" evidence="1">
    <location>
        <begin position="58"/>
        <end position="109"/>
    </location>
</feature>
<feature type="transmembrane region" description="Helical" evidence="2">
    <location>
        <begin position="12"/>
        <end position="36"/>
    </location>
</feature>
<dbReference type="AlphaFoldDB" id="A0A845QC25"/>
<proteinExistence type="predicted"/>
<evidence type="ECO:0000313" key="4">
    <source>
        <dbReference type="Proteomes" id="UP000470384"/>
    </source>
</evidence>
<sequence length="109" mass="11349">MFEGLPLEAMIGVGAFILSMVLLALIHGVSSAVATARESRREAARLVEELNALVGAVEKGAGPRAPGTPGAPRPLRRRKQGGRHAGNGRKVVPGPAPKQPYGPRSLARV</sequence>
<comment type="caution">
    <text evidence="3">The sequence shown here is derived from an EMBL/GenBank/DDBJ whole genome shotgun (WGS) entry which is preliminary data.</text>
</comment>
<evidence type="ECO:0000313" key="3">
    <source>
        <dbReference type="EMBL" id="NBG96007.1"/>
    </source>
</evidence>
<organism evidence="3 4">
    <name type="scientific">Pyruvatibacter mobilis</name>
    <dbReference type="NCBI Taxonomy" id="1712261"/>
    <lineage>
        <taxon>Bacteria</taxon>
        <taxon>Pseudomonadati</taxon>
        <taxon>Pseudomonadota</taxon>
        <taxon>Alphaproteobacteria</taxon>
        <taxon>Hyphomicrobiales</taxon>
        <taxon>Parvibaculaceae</taxon>
        <taxon>Pyruvatibacter</taxon>
    </lineage>
</organism>
<keyword evidence="2" id="KW-0472">Membrane</keyword>
<gene>
    <name evidence="3" type="ORF">GTQ45_09720</name>
</gene>
<name>A0A845QC25_9HYPH</name>
<evidence type="ECO:0000256" key="2">
    <source>
        <dbReference type="SAM" id="Phobius"/>
    </source>
</evidence>
<keyword evidence="2" id="KW-0812">Transmembrane</keyword>
<keyword evidence="4" id="KW-1185">Reference proteome</keyword>
<accession>A0A845QC25</accession>
<keyword evidence="2" id="KW-1133">Transmembrane helix</keyword>
<reference evidence="3 4" key="1">
    <citation type="journal article" date="2016" name="Int. J. Syst. Evol. Microbiol.">
        <title>Pyruvatibacter mobilis gen. nov., sp. nov., a marine bacterium from the culture broth of Picochlorum sp. 122.</title>
        <authorList>
            <person name="Wang G."/>
            <person name="Tang M."/>
            <person name="Wu H."/>
            <person name="Dai S."/>
            <person name="Li T."/>
            <person name="Chen C."/>
            <person name="He H."/>
            <person name="Fan J."/>
            <person name="Xiang W."/>
            <person name="Li X."/>
        </authorList>
    </citation>
    <scope>NUCLEOTIDE SEQUENCE [LARGE SCALE GENOMIC DNA]</scope>
    <source>
        <strain evidence="3 4">GYP-11</strain>
    </source>
</reference>
<dbReference type="GeneID" id="300654717"/>
<dbReference type="Proteomes" id="UP000470384">
    <property type="component" value="Unassembled WGS sequence"/>
</dbReference>
<dbReference type="EMBL" id="WXYQ01000006">
    <property type="protein sequence ID" value="NBG96007.1"/>
    <property type="molecule type" value="Genomic_DNA"/>
</dbReference>
<evidence type="ECO:0000256" key="1">
    <source>
        <dbReference type="SAM" id="MobiDB-lite"/>
    </source>
</evidence>